<feature type="transmembrane region" description="Helical" evidence="2">
    <location>
        <begin position="101"/>
        <end position="120"/>
    </location>
</feature>
<gene>
    <name evidence="3" type="ORF">ACFSCY_12955</name>
</gene>
<dbReference type="Pfam" id="PF03988">
    <property type="entry name" value="DUF347"/>
    <property type="match status" value="4"/>
</dbReference>
<protein>
    <recommendedName>
        <fullName evidence="5">Membrane-anchored protein</fullName>
    </recommendedName>
</protein>
<feature type="transmembrane region" description="Helical" evidence="2">
    <location>
        <begin position="278"/>
        <end position="302"/>
    </location>
</feature>
<evidence type="ECO:0000256" key="2">
    <source>
        <dbReference type="SAM" id="Phobius"/>
    </source>
</evidence>
<evidence type="ECO:0000313" key="3">
    <source>
        <dbReference type="EMBL" id="MFD1530353.1"/>
    </source>
</evidence>
<feature type="transmembrane region" description="Helical" evidence="2">
    <location>
        <begin position="221"/>
        <end position="241"/>
    </location>
</feature>
<dbReference type="Proteomes" id="UP001597145">
    <property type="component" value="Unassembled WGS sequence"/>
</dbReference>
<dbReference type="InterPro" id="IPR007136">
    <property type="entry name" value="DUF347"/>
</dbReference>
<keyword evidence="4" id="KW-1185">Reference proteome</keyword>
<keyword evidence="2" id="KW-0812">Transmembrane</keyword>
<keyword evidence="2" id="KW-0472">Membrane</keyword>
<proteinExistence type="predicted"/>
<evidence type="ECO:0008006" key="5">
    <source>
        <dbReference type="Google" id="ProtNLM"/>
    </source>
</evidence>
<dbReference type="EMBL" id="JBHUCP010000007">
    <property type="protein sequence ID" value="MFD1530353.1"/>
    <property type="molecule type" value="Genomic_DNA"/>
</dbReference>
<sequence length="478" mass="49798">MSDALWLGVPAVPVISGHGHVSVGPTLSISTDVAGRSPKCRSAPRQTARERGSMTSQHALAPSRQLLSKVPEVTIYFWIIKVLCTTVGEAAADFLNVNMNFGLTGVSVVTGVLLAVALFFQFAAPQYRPGRYWLTVALVSVFGTLVTDNLTDNAGLPLEASTLIFSVLLALTFAGWYLSEKTLSIHSIFTRRREAFYWLAILFTFALGTATGDLMAEVLGLGYLVTGVIVAALIAVFAIAWRSGLNSVLAFWVIYILTRPLGASVGDYLSQPPTQGGLGLGATVTSLIFTAAIVGTVTYLAVTKADIIASEAAVATDEAAERGGLLQTIVVVAIVVVAGGAGYFVRTSALQSDTTGSDSTAQSVATGGQAAGAGQEAQAAGGGQAAPASTLGDLSTFRGITQDTLNLLDGGDQAGATARVDDLEIEWDNAQSRLKPRDKAAWTEIDGKIDTVLRELRSTSPNPASEKTALTALLTALG</sequence>
<keyword evidence="2" id="KW-1133">Transmembrane helix</keyword>
<feature type="compositionally biased region" description="Low complexity" evidence="1">
    <location>
        <begin position="361"/>
        <end position="379"/>
    </location>
</feature>
<feature type="region of interest" description="Disordered" evidence="1">
    <location>
        <begin position="32"/>
        <end position="57"/>
    </location>
</feature>
<comment type="caution">
    <text evidence="3">The sequence shown here is derived from an EMBL/GenBank/DDBJ whole genome shotgun (WGS) entry which is preliminary data.</text>
</comment>
<feature type="transmembrane region" description="Helical" evidence="2">
    <location>
        <begin position="323"/>
        <end position="345"/>
    </location>
</feature>
<feature type="transmembrane region" description="Helical" evidence="2">
    <location>
        <begin position="132"/>
        <end position="150"/>
    </location>
</feature>
<accession>A0ABW4FJG8</accession>
<evidence type="ECO:0000313" key="4">
    <source>
        <dbReference type="Proteomes" id="UP001597145"/>
    </source>
</evidence>
<feature type="transmembrane region" description="Helical" evidence="2">
    <location>
        <begin position="195"/>
        <end position="215"/>
    </location>
</feature>
<name>A0ABW4FJG8_9PSEU</name>
<dbReference type="RefSeq" id="WP_343980115.1">
    <property type="nucleotide sequence ID" value="NZ_BAAAJG010000011.1"/>
</dbReference>
<evidence type="ECO:0000256" key="1">
    <source>
        <dbReference type="SAM" id="MobiDB-lite"/>
    </source>
</evidence>
<organism evidence="3 4">
    <name type="scientific">Pseudonocardia aurantiaca</name>
    <dbReference type="NCBI Taxonomy" id="75290"/>
    <lineage>
        <taxon>Bacteria</taxon>
        <taxon>Bacillati</taxon>
        <taxon>Actinomycetota</taxon>
        <taxon>Actinomycetes</taxon>
        <taxon>Pseudonocardiales</taxon>
        <taxon>Pseudonocardiaceae</taxon>
        <taxon>Pseudonocardia</taxon>
    </lineage>
</organism>
<feature type="transmembrane region" description="Helical" evidence="2">
    <location>
        <begin position="248"/>
        <end position="266"/>
    </location>
</feature>
<feature type="region of interest" description="Disordered" evidence="1">
    <location>
        <begin position="353"/>
        <end position="386"/>
    </location>
</feature>
<reference evidence="4" key="1">
    <citation type="journal article" date="2019" name="Int. J. Syst. Evol. Microbiol.">
        <title>The Global Catalogue of Microorganisms (GCM) 10K type strain sequencing project: providing services to taxonomists for standard genome sequencing and annotation.</title>
        <authorList>
            <consortium name="The Broad Institute Genomics Platform"/>
            <consortium name="The Broad Institute Genome Sequencing Center for Infectious Disease"/>
            <person name="Wu L."/>
            <person name="Ma J."/>
        </authorList>
    </citation>
    <scope>NUCLEOTIDE SEQUENCE [LARGE SCALE GENOMIC DNA]</scope>
    <source>
        <strain evidence="4">JCM 12165</strain>
    </source>
</reference>
<feature type="transmembrane region" description="Helical" evidence="2">
    <location>
        <begin position="162"/>
        <end position="179"/>
    </location>
</feature>